<keyword evidence="9" id="KW-1185">Reference proteome</keyword>
<evidence type="ECO:0000313" key="9">
    <source>
        <dbReference type="Proteomes" id="UP001422074"/>
    </source>
</evidence>
<dbReference type="Pfam" id="PF00482">
    <property type="entry name" value="T2SSF"/>
    <property type="match status" value="1"/>
</dbReference>
<dbReference type="Gene3D" id="1.20.81.30">
    <property type="entry name" value="Type II secretion system (T2SS), domain F"/>
    <property type="match status" value="1"/>
</dbReference>
<feature type="transmembrane region" description="Helical" evidence="6">
    <location>
        <begin position="286"/>
        <end position="306"/>
    </location>
</feature>
<name>A0ABU9X295_9MICC</name>
<protein>
    <submittedName>
        <fullName evidence="8">Type II secretion system F family protein</fullName>
    </submittedName>
</protein>
<evidence type="ECO:0000256" key="2">
    <source>
        <dbReference type="ARBA" id="ARBA00022475"/>
    </source>
</evidence>
<comment type="caution">
    <text evidence="8">The sequence shown here is derived from an EMBL/GenBank/DDBJ whole genome shotgun (WGS) entry which is preliminary data.</text>
</comment>
<feature type="transmembrane region" description="Helical" evidence="6">
    <location>
        <begin position="6"/>
        <end position="28"/>
    </location>
</feature>
<feature type="domain" description="Type II secretion system protein GspF" evidence="7">
    <location>
        <begin position="147"/>
        <end position="271"/>
    </location>
</feature>
<keyword evidence="5 6" id="KW-0472">Membrane</keyword>
<dbReference type="EMBL" id="JBDFRB010000004">
    <property type="protein sequence ID" value="MEN2744238.1"/>
    <property type="molecule type" value="Genomic_DNA"/>
</dbReference>
<dbReference type="InterPro" id="IPR018076">
    <property type="entry name" value="T2SS_GspF_dom"/>
</dbReference>
<evidence type="ECO:0000256" key="4">
    <source>
        <dbReference type="ARBA" id="ARBA00022989"/>
    </source>
</evidence>
<dbReference type="PANTHER" id="PTHR35007:SF1">
    <property type="entry name" value="PILUS ASSEMBLY PROTEIN"/>
    <property type="match status" value="1"/>
</dbReference>
<evidence type="ECO:0000256" key="3">
    <source>
        <dbReference type="ARBA" id="ARBA00022692"/>
    </source>
</evidence>
<organism evidence="8 9">
    <name type="scientific">Sinomonas halotolerans</name>
    <dbReference type="NCBI Taxonomy" id="1644133"/>
    <lineage>
        <taxon>Bacteria</taxon>
        <taxon>Bacillati</taxon>
        <taxon>Actinomycetota</taxon>
        <taxon>Actinomycetes</taxon>
        <taxon>Micrococcales</taxon>
        <taxon>Micrococcaceae</taxon>
        <taxon>Sinomonas</taxon>
    </lineage>
</organism>
<reference evidence="8 9" key="1">
    <citation type="submission" date="2024-05" db="EMBL/GenBank/DDBJ databases">
        <title>Sinomonas sp. nov., isolated from a waste landfill.</title>
        <authorList>
            <person name="Zhao Y."/>
        </authorList>
    </citation>
    <scope>NUCLEOTIDE SEQUENCE [LARGE SCALE GENOMIC DNA]</scope>
    <source>
        <strain evidence="8 9">CCTCC AB2014300</strain>
    </source>
</reference>
<feature type="transmembrane region" description="Helical" evidence="6">
    <location>
        <begin position="89"/>
        <end position="107"/>
    </location>
</feature>
<keyword evidence="3 6" id="KW-0812">Transmembrane</keyword>
<evidence type="ECO:0000256" key="5">
    <source>
        <dbReference type="ARBA" id="ARBA00023136"/>
    </source>
</evidence>
<keyword evidence="4 6" id="KW-1133">Transmembrane helix</keyword>
<proteinExistence type="predicted"/>
<feature type="transmembrane region" description="Helical" evidence="6">
    <location>
        <begin position="113"/>
        <end position="130"/>
    </location>
</feature>
<comment type="subcellular location">
    <subcellularLocation>
        <location evidence="1">Cell membrane</location>
        <topology evidence="1">Multi-pass membrane protein</topology>
    </subcellularLocation>
</comment>
<keyword evidence="2" id="KW-1003">Cell membrane</keyword>
<evidence type="ECO:0000256" key="1">
    <source>
        <dbReference type="ARBA" id="ARBA00004651"/>
    </source>
</evidence>
<dbReference type="InterPro" id="IPR042094">
    <property type="entry name" value="T2SS_GspF_sf"/>
</dbReference>
<evidence type="ECO:0000259" key="7">
    <source>
        <dbReference type="Pfam" id="PF00482"/>
    </source>
</evidence>
<gene>
    <name evidence="8" type="ORF">ABCQ75_06755</name>
</gene>
<evidence type="ECO:0000313" key="8">
    <source>
        <dbReference type="EMBL" id="MEN2744238.1"/>
    </source>
</evidence>
<dbReference type="Proteomes" id="UP001422074">
    <property type="component" value="Unassembled WGS sequence"/>
</dbReference>
<sequence length="314" mass="33488">MGIQLPLLLGLLAVYAGAGVLVALAITGRRTVSSDRKRPAATKDAPSALGKFADTAAGALTKTLKGRDIRLLSASRFEQAGVRLRAGDFLLLCAAGAVAAGFLGFVVGGIGAAVLFAVLVVVGLLLWLNLKASRRQAKFAEQLPDMLQMLSGSLRAGHSLLRAVDAAAEECEAPMSTELRRVVNETRIGRDLTESFLESASRMKSQDLTWTTQAIEVQREVGGNLAEVLDNVNNTIRSRAQLSRQVRALAAEGKLSAIILVALPIGLLVIISVINPTYARTFYTTLPGWLMLGVVFVLLGIGSLWLSRLIKPKY</sequence>
<dbReference type="RefSeq" id="WP_345884129.1">
    <property type="nucleotide sequence ID" value="NZ_JBDFRB010000004.1"/>
</dbReference>
<feature type="transmembrane region" description="Helical" evidence="6">
    <location>
        <begin position="255"/>
        <end position="274"/>
    </location>
</feature>
<dbReference type="PANTHER" id="PTHR35007">
    <property type="entry name" value="INTEGRAL MEMBRANE PROTEIN-RELATED"/>
    <property type="match status" value="1"/>
</dbReference>
<accession>A0ABU9X295</accession>
<evidence type="ECO:0000256" key="6">
    <source>
        <dbReference type="SAM" id="Phobius"/>
    </source>
</evidence>